<feature type="compositionally biased region" description="Polar residues" evidence="1">
    <location>
        <begin position="24"/>
        <end position="33"/>
    </location>
</feature>
<name>A0AAN8FPD6_TRICO</name>
<evidence type="ECO:0000313" key="2">
    <source>
        <dbReference type="EMBL" id="KAK5983081.1"/>
    </source>
</evidence>
<reference evidence="2 3" key="1">
    <citation type="submission" date="2019-10" db="EMBL/GenBank/DDBJ databases">
        <title>Assembly and Annotation for the nematode Trichostrongylus colubriformis.</title>
        <authorList>
            <person name="Martin J."/>
        </authorList>
    </citation>
    <scope>NUCLEOTIDE SEQUENCE [LARGE SCALE GENOMIC DNA]</scope>
    <source>
        <strain evidence="2">G859</strain>
        <tissue evidence="2">Whole worm</tissue>
    </source>
</reference>
<sequence>MFDISQQPSVESGGDSVIDPQSDPRPSQVTSTLAPGFGRRPRNTPDASLTVSSTPISSDKKKSGQSLFPGLSPKSGEEALKVVMLLFSFRERPICR</sequence>
<comment type="caution">
    <text evidence="2">The sequence shown here is derived from an EMBL/GenBank/DDBJ whole genome shotgun (WGS) entry which is preliminary data.</text>
</comment>
<evidence type="ECO:0000313" key="3">
    <source>
        <dbReference type="Proteomes" id="UP001331761"/>
    </source>
</evidence>
<proteinExistence type="predicted"/>
<protein>
    <submittedName>
        <fullName evidence="2">Uncharacterized protein</fullName>
    </submittedName>
</protein>
<dbReference type="Proteomes" id="UP001331761">
    <property type="component" value="Unassembled WGS sequence"/>
</dbReference>
<feature type="compositionally biased region" description="Polar residues" evidence="1">
    <location>
        <begin position="1"/>
        <end position="10"/>
    </location>
</feature>
<organism evidence="2 3">
    <name type="scientific">Trichostrongylus colubriformis</name>
    <name type="common">Black scour worm</name>
    <dbReference type="NCBI Taxonomy" id="6319"/>
    <lineage>
        <taxon>Eukaryota</taxon>
        <taxon>Metazoa</taxon>
        <taxon>Ecdysozoa</taxon>
        <taxon>Nematoda</taxon>
        <taxon>Chromadorea</taxon>
        <taxon>Rhabditida</taxon>
        <taxon>Rhabditina</taxon>
        <taxon>Rhabditomorpha</taxon>
        <taxon>Strongyloidea</taxon>
        <taxon>Trichostrongylidae</taxon>
        <taxon>Trichostrongylus</taxon>
    </lineage>
</organism>
<evidence type="ECO:0000256" key="1">
    <source>
        <dbReference type="SAM" id="MobiDB-lite"/>
    </source>
</evidence>
<dbReference type="EMBL" id="WIXE01004389">
    <property type="protein sequence ID" value="KAK5983081.1"/>
    <property type="molecule type" value="Genomic_DNA"/>
</dbReference>
<keyword evidence="3" id="KW-1185">Reference proteome</keyword>
<feature type="compositionally biased region" description="Polar residues" evidence="1">
    <location>
        <begin position="45"/>
        <end position="57"/>
    </location>
</feature>
<feature type="region of interest" description="Disordered" evidence="1">
    <location>
        <begin position="1"/>
        <end position="74"/>
    </location>
</feature>
<accession>A0AAN8FPD6</accession>
<dbReference type="AlphaFoldDB" id="A0AAN8FPD6"/>
<gene>
    <name evidence="2" type="ORF">GCK32_011395</name>
</gene>